<sequence>MARVVGSTGEVGESRRLGSRSVARSIFVILMDEFVAQGLTEGSWMVQGALGACRDDSVSKPVSWAKLQTVIASGVHLLEKMIYEKCSEGLLICLAS</sequence>
<comment type="caution">
    <text evidence="1">The sequence shown here is derived from an EMBL/GenBank/DDBJ whole genome shotgun (WGS) entry which is preliminary data.</text>
</comment>
<gene>
    <name evidence="1" type="ORF">CRG98_026547</name>
</gene>
<organism evidence="1 2">
    <name type="scientific">Punica granatum</name>
    <name type="common">Pomegranate</name>
    <dbReference type="NCBI Taxonomy" id="22663"/>
    <lineage>
        <taxon>Eukaryota</taxon>
        <taxon>Viridiplantae</taxon>
        <taxon>Streptophyta</taxon>
        <taxon>Embryophyta</taxon>
        <taxon>Tracheophyta</taxon>
        <taxon>Spermatophyta</taxon>
        <taxon>Magnoliopsida</taxon>
        <taxon>eudicotyledons</taxon>
        <taxon>Gunneridae</taxon>
        <taxon>Pentapetalae</taxon>
        <taxon>rosids</taxon>
        <taxon>malvids</taxon>
        <taxon>Myrtales</taxon>
        <taxon>Lythraceae</taxon>
        <taxon>Punica</taxon>
    </lineage>
</organism>
<proteinExistence type="predicted"/>
<dbReference type="AlphaFoldDB" id="A0A2I0JBQ7"/>
<dbReference type="Proteomes" id="UP000233551">
    <property type="component" value="Unassembled WGS sequence"/>
</dbReference>
<evidence type="ECO:0000313" key="2">
    <source>
        <dbReference type="Proteomes" id="UP000233551"/>
    </source>
</evidence>
<dbReference type="EMBL" id="PGOL01001886">
    <property type="protein sequence ID" value="PKI53086.1"/>
    <property type="molecule type" value="Genomic_DNA"/>
</dbReference>
<accession>A0A2I0JBQ7</accession>
<keyword evidence="2" id="KW-1185">Reference proteome</keyword>
<reference evidence="1 2" key="1">
    <citation type="submission" date="2017-11" db="EMBL/GenBank/DDBJ databases">
        <title>De-novo sequencing of pomegranate (Punica granatum L.) genome.</title>
        <authorList>
            <person name="Akparov Z."/>
            <person name="Amiraslanov A."/>
            <person name="Hajiyeva S."/>
            <person name="Abbasov M."/>
            <person name="Kaur K."/>
            <person name="Hamwieh A."/>
            <person name="Solovyev V."/>
            <person name="Salamov A."/>
            <person name="Braich B."/>
            <person name="Kosarev P."/>
            <person name="Mahmoud A."/>
            <person name="Hajiyev E."/>
            <person name="Babayeva S."/>
            <person name="Izzatullayeva V."/>
            <person name="Mammadov A."/>
            <person name="Mammadov A."/>
            <person name="Sharifova S."/>
            <person name="Ojaghi J."/>
            <person name="Eynullazada K."/>
            <person name="Bayramov B."/>
            <person name="Abdulazimova A."/>
            <person name="Shahmuradov I."/>
        </authorList>
    </citation>
    <scope>NUCLEOTIDE SEQUENCE [LARGE SCALE GENOMIC DNA]</scope>
    <source>
        <strain evidence="2">cv. AG2017</strain>
        <tissue evidence="1">Leaf</tissue>
    </source>
</reference>
<name>A0A2I0JBQ7_PUNGR</name>
<protein>
    <submittedName>
        <fullName evidence="1">Uncharacterized protein</fullName>
    </submittedName>
</protein>
<evidence type="ECO:0000313" key="1">
    <source>
        <dbReference type="EMBL" id="PKI53086.1"/>
    </source>
</evidence>